<evidence type="ECO:0000256" key="3">
    <source>
        <dbReference type="ARBA" id="ARBA00023133"/>
    </source>
</evidence>
<dbReference type="Pfam" id="PF00762">
    <property type="entry name" value="Ferrochelatase"/>
    <property type="match status" value="1"/>
</dbReference>
<dbReference type="PANTHER" id="PTHR11108">
    <property type="entry name" value="FERROCHELATASE"/>
    <property type="match status" value="1"/>
</dbReference>
<gene>
    <name evidence="7" type="primary">cpfC</name>
    <name evidence="9" type="ORF">CJ205_04785</name>
</gene>
<evidence type="ECO:0000256" key="1">
    <source>
        <dbReference type="ARBA" id="ARBA00004744"/>
    </source>
</evidence>
<comment type="catalytic activity">
    <reaction evidence="6">
        <text>Fe-coproporphyrin III + 2 H(+) = coproporphyrin III + Fe(2+)</text>
        <dbReference type="Rhea" id="RHEA:49572"/>
        <dbReference type="ChEBI" id="CHEBI:15378"/>
        <dbReference type="ChEBI" id="CHEBI:29033"/>
        <dbReference type="ChEBI" id="CHEBI:68438"/>
        <dbReference type="ChEBI" id="CHEBI:131725"/>
        <dbReference type="EC" id="4.99.1.9"/>
    </reaction>
    <physiologicalReaction direction="right-to-left" evidence="6">
        <dbReference type="Rhea" id="RHEA:49574"/>
    </physiologicalReaction>
</comment>
<keyword evidence="4 7" id="KW-0456">Lyase</keyword>
<comment type="caution">
    <text evidence="7">Lacks conserved residue(s) required for the propagation of feature annotation.</text>
</comment>
<evidence type="ECO:0000256" key="6">
    <source>
        <dbReference type="ARBA" id="ARBA00024536"/>
    </source>
</evidence>
<feature type="binding site" evidence="7">
    <location>
        <position position="195"/>
    </location>
    <ligand>
        <name>Fe(2+)</name>
        <dbReference type="ChEBI" id="CHEBI:29033"/>
    </ligand>
</feature>
<dbReference type="HAMAP" id="MF_00323">
    <property type="entry name" value="Ferrochelatase"/>
    <property type="match status" value="1"/>
</dbReference>
<evidence type="ECO:0000256" key="5">
    <source>
        <dbReference type="ARBA" id="ARBA00023244"/>
    </source>
</evidence>
<evidence type="ECO:0000313" key="10">
    <source>
        <dbReference type="Proteomes" id="UP000235682"/>
    </source>
</evidence>
<organism evidence="9 10">
    <name type="scientific">Dolosicoccus paucivorans</name>
    <dbReference type="NCBI Taxonomy" id="84521"/>
    <lineage>
        <taxon>Bacteria</taxon>
        <taxon>Bacillati</taxon>
        <taxon>Bacillota</taxon>
        <taxon>Bacilli</taxon>
        <taxon>Lactobacillales</taxon>
        <taxon>Aerococcaceae</taxon>
        <taxon>Dolosicoccus</taxon>
    </lineage>
</organism>
<sequence length="317" mass="36222">MTQSSKKAILLVNLGSPEAPTISAIRRFLAEFLSDPNVVDLSPFRWRPALYGIVLPTRPKRLLADYQKMWNFYHESPLLYITKNQTQQLQQLLTECTVKFAMTYGEPTIRQTIDELLKQFIDELIVIPLYPQYSISTTRPVFQQVMKALEHKNNCPNLTFISSFYQDDLYIEGLVANIHEAYRKQPFDHLVCSYHGIPLHYAQQGDPYPTHCQKTTKKIQEKLDVPVTVSHCYQSKFGKAEWLTPSLTDHLQSLVQTGVQRVGVIAPSFTADCLETLIEIDEEARELFLTVGGTSFTFIEALNNSPIFIQCLAQLSN</sequence>
<evidence type="ECO:0000256" key="7">
    <source>
        <dbReference type="HAMAP-Rule" id="MF_00323"/>
    </source>
</evidence>
<evidence type="ECO:0000313" key="9">
    <source>
        <dbReference type="EMBL" id="PMC58370.1"/>
    </source>
</evidence>
<dbReference type="CDD" id="cd00419">
    <property type="entry name" value="Ferrochelatase_C"/>
    <property type="match status" value="1"/>
</dbReference>
<evidence type="ECO:0000256" key="8">
    <source>
        <dbReference type="RuleBase" id="RU000607"/>
    </source>
</evidence>
<keyword evidence="3 7" id="KW-0350">Heme biosynthesis</keyword>
<dbReference type="GO" id="GO:0006783">
    <property type="term" value="P:heme biosynthetic process"/>
    <property type="evidence" value="ECO:0007669"/>
    <property type="project" value="UniProtKB-UniRule"/>
</dbReference>
<comment type="function">
    <text evidence="7 8">Involved in coproporphyrin-dependent heme b biosynthesis. Catalyzes the insertion of ferrous iron into coproporphyrin III to form Fe-coproporphyrin III.</text>
</comment>
<proteinExistence type="inferred from homology"/>
<dbReference type="InterPro" id="IPR019772">
    <property type="entry name" value="Ferrochelatase_AS"/>
</dbReference>
<dbReference type="GO" id="GO:0004325">
    <property type="term" value="F:ferrochelatase activity"/>
    <property type="evidence" value="ECO:0007669"/>
    <property type="project" value="UniProtKB-UniRule"/>
</dbReference>
<dbReference type="GO" id="GO:0046872">
    <property type="term" value="F:metal ion binding"/>
    <property type="evidence" value="ECO:0007669"/>
    <property type="project" value="UniProtKB-UniRule"/>
</dbReference>
<keyword evidence="10" id="KW-1185">Reference proteome</keyword>
<dbReference type="InterPro" id="IPR033644">
    <property type="entry name" value="Ferrochelatase_C"/>
</dbReference>
<reference evidence="9 10" key="1">
    <citation type="submission" date="2017-09" db="EMBL/GenBank/DDBJ databases">
        <title>Bacterial strain isolated from the female urinary microbiota.</title>
        <authorList>
            <person name="Thomas-White K."/>
            <person name="Kumar N."/>
            <person name="Forster S."/>
            <person name="Putonti C."/>
            <person name="Lawley T."/>
            <person name="Wolfe A.J."/>
        </authorList>
    </citation>
    <scope>NUCLEOTIDE SEQUENCE [LARGE SCALE GENOMIC DNA]</scope>
    <source>
        <strain evidence="9 10">UMB0852</strain>
    </source>
</reference>
<comment type="subcellular location">
    <subcellularLocation>
        <location evidence="7 8">Cytoplasm</location>
    </subcellularLocation>
</comment>
<keyword evidence="7 8" id="KW-0963">Cytoplasm</keyword>
<dbReference type="PROSITE" id="PS00534">
    <property type="entry name" value="FERROCHELATASE"/>
    <property type="match status" value="1"/>
</dbReference>
<dbReference type="Proteomes" id="UP000235682">
    <property type="component" value="Unassembled WGS sequence"/>
</dbReference>
<dbReference type="OrthoDB" id="9809741at2"/>
<keyword evidence="5 7" id="KW-0627">Porphyrin biosynthesis</keyword>
<keyword evidence="2 7" id="KW-0408">Iron</keyword>
<dbReference type="NCBIfam" id="TIGR00109">
    <property type="entry name" value="hemH"/>
    <property type="match status" value="1"/>
</dbReference>
<dbReference type="Gene3D" id="3.40.50.1400">
    <property type="match status" value="2"/>
</dbReference>
<evidence type="ECO:0000256" key="4">
    <source>
        <dbReference type="ARBA" id="ARBA00023239"/>
    </source>
</evidence>
<dbReference type="SUPFAM" id="SSF53800">
    <property type="entry name" value="Chelatase"/>
    <property type="match status" value="1"/>
</dbReference>
<accession>A0A2N6SMU6</accession>
<dbReference type="RefSeq" id="WP_102227833.1">
    <property type="nucleotide sequence ID" value="NZ_PNFY01000020.1"/>
</dbReference>
<evidence type="ECO:0000256" key="2">
    <source>
        <dbReference type="ARBA" id="ARBA00023004"/>
    </source>
</evidence>
<feature type="binding site" evidence="7">
    <location>
        <position position="275"/>
    </location>
    <ligand>
        <name>Fe(2+)</name>
        <dbReference type="ChEBI" id="CHEBI:29033"/>
    </ligand>
</feature>
<dbReference type="InterPro" id="IPR001015">
    <property type="entry name" value="Ferrochelatase"/>
</dbReference>
<dbReference type="EMBL" id="PNHE01000016">
    <property type="protein sequence ID" value="PMC58370.1"/>
    <property type="molecule type" value="Genomic_DNA"/>
</dbReference>
<comment type="caution">
    <text evidence="9">The sequence shown here is derived from an EMBL/GenBank/DDBJ whole genome shotgun (WGS) entry which is preliminary data.</text>
</comment>
<dbReference type="PANTHER" id="PTHR11108:SF1">
    <property type="entry name" value="FERROCHELATASE, MITOCHONDRIAL"/>
    <property type="match status" value="1"/>
</dbReference>
<dbReference type="CDD" id="cd03411">
    <property type="entry name" value="Ferrochelatase_N"/>
    <property type="match status" value="1"/>
</dbReference>
<dbReference type="EC" id="4.99.1.9" evidence="7"/>
<dbReference type="STRING" id="84521.SAMN04487994_100627"/>
<dbReference type="AlphaFoldDB" id="A0A2N6SMU6"/>
<comment type="similarity">
    <text evidence="7 8">Belongs to the ferrochelatase family.</text>
</comment>
<protein>
    <recommendedName>
        <fullName evidence="7">Coproporphyrin III ferrochelatase</fullName>
        <ecNumber evidence="7">4.99.1.9</ecNumber>
    </recommendedName>
</protein>
<dbReference type="GO" id="GO:0005737">
    <property type="term" value="C:cytoplasm"/>
    <property type="evidence" value="ECO:0007669"/>
    <property type="project" value="UniProtKB-SubCell"/>
</dbReference>
<comment type="pathway">
    <text evidence="1 7 8">Porphyrin-containing compound metabolism; protoheme biosynthesis.</text>
</comment>
<dbReference type="UniPathway" id="UPA00252"/>
<keyword evidence="7" id="KW-0479">Metal-binding</keyword>
<name>A0A2N6SMU6_9LACT</name>
<dbReference type="InterPro" id="IPR033659">
    <property type="entry name" value="Ferrochelatase_N"/>
</dbReference>